<name>A0A1G2C5Z4_9BACT</name>
<proteinExistence type="predicted"/>
<comment type="caution">
    <text evidence="2">The sequence shown here is derived from an EMBL/GenBank/DDBJ whole genome shotgun (WGS) entry which is preliminary data.</text>
</comment>
<dbReference type="EMBL" id="MHKV01000033">
    <property type="protein sequence ID" value="OGY96808.1"/>
    <property type="molecule type" value="Genomic_DNA"/>
</dbReference>
<organism evidence="2 3">
    <name type="scientific">Candidatus Liptonbacteria bacterium GWC1_60_9</name>
    <dbReference type="NCBI Taxonomy" id="1798645"/>
    <lineage>
        <taxon>Bacteria</taxon>
        <taxon>Candidatus Liptoniibacteriota</taxon>
    </lineage>
</organism>
<accession>A0A1G2C5Z4</accession>
<dbReference type="Proteomes" id="UP000176349">
    <property type="component" value="Unassembled WGS sequence"/>
</dbReference>
<reference evidence="2 3" key="1">
    <citation type="journal article" date="2016" name="Nat. Commun.">
        <title>Thousands of microbial genomes shed light on interconnected biogeochemical processes in an aquifer system.</title>
        <authorList>
            <person name="Anantharaman K."/>
            <person name="Brown C.T."/>
            <person name="Hug L.A."/>
            <person name="Sharon I."/>
            <person name="Castelle C.J."/>
            <person name="Probst A.J."/>
            <person name="Thomas B.C."/>
            <person name="Singh A."/>
            <person name="Wilkins M.J."/>
            <person name="Karaoz U."/>
            <person name="Brodie E.L."/>
            <person name="Williams K.H."/>
            <person name="Hubbard S.S."/>
            <person name="Banfield J.F."/>
        </authorList>
    </citation>
    <scope>NUCLEOTIDE SEQUENCE [LARGE SCALE GENOMIC DNA]</scope>
</reference>
<protein>
    <recommendedName>
        <fullName evidence="1">TPM domain-containing protein</fullName>
    </recommendedName>
</protein>
<sequence>MSPRGIFTEGARREIAQAIGAAERNTSGEIRVMVRARCDADLTGKVYDQAVREFERQGMTKTRDKTGVLILLVWEERKFAIVGDTGIHAKLGDDYWASRAEELKSYFAAGDYVRGLTAVVENVGRELAKHFPRKADDRDELPDAPIVEDNR</sequence>
<dbReference type="Pfam" id="PF04536">
    <property type="entry name" value="TPM_phosphatase"/>
    <property type="match status" value="1"/>
</dbReference>
<dbReference type="InterPro" id="IPR007621">
    <property type="entry name" value="TPM_dom"/>
</dbReference>
<gene>
    <name evidence="2" type="ORF">A2128_02865</name>
</gene>
<dbReference type="Gene3D" id="3.10.310.50">
    <property type="match status" value="1"/>
</dbReference>
<evidence type="ECO:0000259" key="1">
    <source>
        <dbReference type="Pfam" id="PF04536"/>
    </source>
</evidence>
<dbReference type="PANTHER" id="PTHR30373:SF8">
    <property type="entry name" value="BLL7265 PROTEIN"/>
    <property type="match status" value="1"/>
</dbReference>
<dbReference type="PANTHER" id="PTHR30373">
    <property type="entry name" value="UPF0603 PROTEIN YGCG"/>
    <property type="match status" value="1"/>
</dbReference>
<feature type="domain" description="TPM" evidence="1">
    <location>
        <begin position="4"/>
        <end position="124"/>
    </location>
</feature>
<dbReference type="AlphaFoldDB" id="A0A1G2C5Z4"/>
<evidence type="ECO:0000313" key="3">
    <source>
        <dbReference type="Proteomes" id="UP000176349"/>
    </source>
</evidence>
<evidence type="ECO:0000313" key="2">
    <source>
        <dbReference type="EMBL" id="OGY96808.1"/>
    </source>
</evidence>